<dbReference type="EMBL" id="CP005986">
    <property type="protein sequence ID" value="AIA54865.1"/>
    <property type="molecule type" value="Genomic_DNA"/>
</dbReference>
<proteinExistence type="predicted"/>
<dbReference type="HOGENOM" id="CLU_3283291_0_0_6"/>
<evidence type="ECO:0000313" key="1">
    <source>
        <dbReference type="EMBL" id="AIA54865.1"/>
    </source>
</evidence>
<dbReference type="KEGG" id="acz:Acaty_c0992"/>
<evidence type="ECO:0000313" key="2">
    <source>
        <dbReference type="Proteomes" id="UP000005522"/>
    </source>
</evidence>
<sequence length="40" mass="4425">MAKTRQEAATAASFFGNRRFGRLFAHWVFDSHGGAAYHPG</sequence>
<organism evidence="1 2">
    <name type="scientific">Acidithiobacillus caldus (strain ATCC 51756 / DSM 8584 / KU)</name>
    <dbReference type="NCBI Taxonomy" id="637389"/>
    <lineage>
        <taxon>Bacteria</taxon>
        <taxon>Pseudomonadati</taxon>
        <taxon>Pseudomonadota</taxon>
        <taxon>Acidithiobacillia</taxon>
        <taxon>Acidithiobacillales</taxon>
        <taxon>Acidithiobacillaceae</taxon>
        <taxon>Acidithiobacillus</taxon>
    </lineage>
</organism>
<dbReference type="AlphaFoldDB" id="A0A059ZTD0"/>
<name>A0A059ZTD0_ACICK</name>
<dbReference type="Proteomes" id="UP000005522">
    <property type="component" value="Chromosome"/>
</dbReference>
<gene>
    <name evidence="1" type="ORF">Acaty_c0992</name>
</gene>
<reference evidence="1 2" key="1">
    <citation type="journal article" date="2009" name="J. Bacteriol.">
        <title>Draft genome sequence of the extremely acidophilic bacterium Acidithiobacillus caldus ATCC 51756 reveals metabolic versatility in the genus Acidithiobacillus.</title>
        <authorList>
            <person name="Valdes J."/>
            <person name="Quatrini R."/>
            <person name="Hallberg K."/>
            <person name="Dopson M."/>
            <person name="Valenzuela P.D."/>
            <person name="Holmes D.S."/>
        </authorList>
    </citation>
    <scope>NUCLEOTIDE SEQUENCE [LARGE SCALE GENOMIC DNA]</scope>
    <source>
        <strain evidence="2">ATCC 51756 / DSM 8584 / KU</strain>
    </source>
</reference>
<protein>
    <submittedName>
        <fullName evidence="1">Uncharacterized protein</fullName>
    </submittedName>
</protein>
<accession>A0A059ZTD0</accession>